<dbReference type="EC" id="4.1.1.37" evidence="2"/>
<organism evidence="2 4">
    <name type="scientific">Ardenticatena maritima</name>
    <dbReference type="NCBI Taxonomy" id="872965"/>
    <lineage>
        <taxon>Bacteria</taxon>
        <taxon>Bacillati</taxon>
        <taxon>Chloroflexota</taxon>
        <taxon>Ardenticatenia</taxon>
        <taxon>Ardenticatenales</taxon>
        <taxon>Ardenticatenaceae</taxon>
        <taxon>Ardenticatena</taxon>
    </lineage>
</organism>
<evidence type="ECO:0000259" key="1">
    <source>
        <dbReference type="Pfam" id="PF01208"/>
    </source>
</evidence>
<gene>
    <name evidence="2" type="primary">hemE</name>
    <name evidence="2" type="ORF">ARMA_1991</name>
    <name evidence="3" type="ORF">SE16_14870</name>
</gene>
<dbReference type="Proteomes" id="UP000037784">
    <property type="component" value="Unassembled WGS sequence"/>
</dbReference>
<evidence type="ECO:0000313" key="2">
    <source>
        <dbReference type="EMBL" id="GAP63568.1"/>
    </source>
</evidence>
<dbReference type="PANTHER" id="PTHR47099:SF1">
    <property type="entry name" value="METHYLCOBAMIDE:COM METHYLTRANSFERASE MTBA"/>
    <property type="match status" value="1"/>
</dbReference>
<dbReference type="Pfam" id="PF01208">
    <property type="entry name" value="URO-D"/>
    <property type="match status" value="1"/>
</dbReference>
<name>A0A0M9UD21_9CHLR</name>
<dbReference type="InParanoid" id="A0A0M9UD21"/>
<sequence length="325" mass="36018">MNARERVWATLHGEPTDRPAFSLWRHFHDEDETPEGLAAATIEFAVRWEVDFVKHTPMGMYAVEDWGTPIRRFNDPHRAPERIRPAFTTPDGWRALPPLDVQRGALGRELRGLRLVRGGLPPDIPILMTIFSPLTVAYKMVGDLLFEHIAQDADAVKTGLRTIAETMARYTEACLAAGADGVFFATQLASADILPRATYAELGEPFDRLVLDACPEHTIRVLHLHGVNTFFELANTYPVHGVSWHDHETAPSLADAREQTERAFVTGLDRRIFLEPADVVAEHARAALAITGGYKHILAPSCVIPTQVDDAALAAVVDVVHTFRA</sequence>
<dbReference type="OrthoDB" id="7375127at2"/>
<evidence type="ECO:0000313" key="4">
    <source>
        <dbReference type="Proteomes" id="UP000037784"/>
    </source>
</evidence>
<dbReference type="GO" id="GO:0006779">
    <property type="term" value="P:porphyrin-containing compound biosynthetic process"/>
    <property type="evidence" value="ECO:0007669"/>
    <property type="project" value="InterPro"/>
</dbReference>
<dbReference type="EMBL" id="BBZA01000165">
    <property type="protein sequence ID" value="GAP63568.1"/>
    <property type="molecule type" value="Genomic_DNA"/>
</dbReference>
<dbReference type="STRING" id="872965.SE16_14870"/>
<keyword evidence="2" id="KW-0456">Lyase</keyword>
<dbReference type="PANTHER" id="PTHR47099">
    <property type="entry name" value="METHYLCOBAMIDE:COM METHYLTRANSFERASE MTBA"/>
    <property type="match status" value="1"/>
</dbReference>
<dbReference type="InterPro" id="IPR052024">
    <property type="entry name" value="Methanogen_methyltrans"/>
</dbReference>
<dbReference type="RefSeq" id="WP_054493384.1">
    <property type="nucleotide sequence ID" value="NZ_BBZA01000165.1"/>
</dbReference>
<proteinExistence type="predicted"/>
<evidence type="ECO:0000313" key="3">
    <source>
        <dbReference type="EMBL" id="KPL86545.1"/>
    </source>
</evidence>
<dbReference type="Proteomes" id="UP000050502">
    <property type="component" value="Unassembled WGS sequence"/>
</dbReference>
<reference evidence="3 5" key="2">
    <citation type="submission" date="2015-07" db="EMBL/GenBank/DDBJ databases">
        <title>Whole genome sequence of Ardenticatena maritima DSM 23922.</title>
        <authorList>
            <person name="Hemp J."/>
            <person name="Ward L.M."/>
            <person name="Pace L.A."/>
            <person name="Fischer W.W."/>
        </authorList>
    </citation>
    <scope>NUCLEOTIDE SEQUENCE [LARGE SCALE GENOMIC DNA]</scope>
    <source>
        <strain evidence="3 5">110S</strain>
    </source>
</reference>
<protein>
    <submittedName>
        <fullName evidence="2">Uroporphyrinogen decarboxylase</fullName>
        <ecNumber evidence="2">4.1.1.37</ecNumber>
    </submittedName>
</protein>
<dbReference type="InterPro" id="IPR000257">
    <property type="entry name" value="Uroporphyrinogen_deCOase"/>
</dbReference>
<reference evidence="2 4" key="1">
    <citation type="journal article" date="2015" name="Genome Announc.">
        <title>Draft Genome Sequence of a Heterotrophic Facultative Anaerobic Thermophilic Bacterium, Ardenticatena maritima Strain 110ST.</title>
        <authorList>
            <person name="Kawaichi S."/>
            <person name="Yoshida T."/>
            <person name="Sako Y."/>
            <person name="Nakamura R."/>
        </authorList>
    </citation>
    <scope>NUCLEOTIDE SEQUENCE [LARGE SCALE GENOMIC DNA]</scope>
    <source>
        <strain evidence="2 4">110S</strain>
    </source>
</reference>
<dbReference type="AlphaFoldDB" id="A0A0M9UD21"/>
<evidence type="ECO:0000313" key="5">
    <source>
        <dbReference type="Proteomes" id="UP000050502"/>
    </source>
</evidence>
<dbReference type="GO" id="GO:0004853">
    <property type="term" value="F:uroporphyrinogen decarboxylase activity"/>
    <property type="evidence" value="ECO:0007669"/>
    <property type="project" value="UniProtKB-EC"/>
</dbReference>
<accession>A0A0M9UD21</accession>
<keyword evidence="4" id="KW-1185">Reference proteome</keyword>
<dbReference type="Gene3D" id="3.20.20.210">
    <property type="match status" value="1"/>
</dbReference>
<dbReference type="InterPro" id="IPR038071">
    <property type="entry name" value="UROD/MetE-like_sf"/>
</dbReference>
<comment type="caution">
    <text evidence="2">The sequence shown here is derived from an EMBL/GenBank/DDBJ whole genome shotgun (WGS) entry which is preliminary data.</text>
</comment>
<dbReference type="SUPFAM" id="SSF51726">
    <property type="entry name" value="UROD/MetE-like"/>
    <property type="match status" value="1"/>
</dbReference>
<feature type="domain" description="Uroporphyrinogen decarboxylase (URO-D)" evidence="1">
    <location>
        <begin position="27"/>
        <end position="322"/>
    </location>
</feature>
<dbReference type="EMBL" id="LGKN01000009">
    <property type="protein sequence ID" value="KPL86545.1"/>
    <property type="molecule type" value="Genomic_DNA"/>
</dbReference>
<reference evidence="4" key="3">
    <citation type="submission" date="2015-08" db="EMBL/GenBank/DDBJ databases">
        <title>Draft Genome Sequence of a Heterotrophic Facultative Anaerobic Bacterium Ardenticatena maritima Strain 110S.</title>
        <authorList>
            <person name="Kawaichi S."/>
            <person name="Yoshida T."/>
            <person name="Sako Y."/>
            <person name="Nakamura R."/>
        </authorList>
    </citation>
    <scope>NUCLEOTIDE SEQUENCE [LARGE SCALE GENOMIC DNA]</scope>
    <source>
        <strain evidence="4">110S</strain>
    </source>
</reference>